<dbReference type="Gene3D" id="1.25.40.20">
    <property type="entry name" value="Ankyrin repeat-containing domain"/>
    <property type="match status" value="2"/>
</dbReference>
<feature type="transmembrane region" description="Helical" evidence="4">
    <location>
        <begin position="548"/>
        <end position="569"/>
    </location>
</feature>
<dbReference type="AlphaFoldDB" id="A0A8T0H3E7"/>
<evidence type="ECO:0000256" key="2">
    <source>
        <dbReference type="ARBA" id="ARBA00023043"/>
    </source>
</evidence>
<dbReference type="EMBL" id="CM026428">
    <property type="protein sequence ID" value="KAG0566426.1"/>
    <property type="molecule type" value="Genomic_DNA"/>
</dbReference>
<keyword evidence="4" id="KW-0472">Membrane</keyword>
<comment type="caution">
    <text evidence="5">The sequence shown here is derived from an EMBL/GenBank/DDBJ whole genome shotgun (WGS) entry which is preliminary data.</text>
</comment>
<evidence type="ECO:0000256" key="1">
    <source>
        <dbReference type="ARBA" id="ARBA00022737"/>
    </source>
</evidence>
<feature type="transmembrane region" description="Helical" evidence="4">
    <location>
        <begin position="454"/>
        <end position="474"/>
    </location>
</feature>
<gene>
    <name evidence="5" type="ORF">KC19_7G062900</name>
</gene>
<name>A0A8T0H3E7_CERPU</name>
<evidence type="ECO:0008006" key="7">
    <source>
        <dbReference type="Google" id="ProtNLM"/>
    </source>
</evidence>
<evidence type="ECO:0000313" key="5">
    <source>
        <dbReference type="EMBL" id="KAG0566426.1"/>
    </source>
</evidence>
<sequence length="629" mass="70427">MEAESCMLEAFVHSCTESQVREFLQNLTGRNKSRIRTHGHVALLHAIESNEDAGVLRALIEEPEIQINLRTEGNTLLHTAVLSRNKDAVIALLKRNDLDPNLKNRRQDTPLHLAAKPCVSTCQDLVDILEMLVNDPRVHLGALNGDKQTAFHIACKHFKGLTSRVMVNIAASVELIVSAGETRLRSLSQFLKLQDGSGRTGLHYASESGLHEVVGRVLNKLGSKSKDAFELALTQDNKGRVAVHFAAERGHFAILQQLIDIGDCKDEKGFTTLHHAIRSGRQDIVQLCFRKAKYSAPGYNSLDKTMSMYLELLRITTHHTIANFLLEDLYSHVDEKRYPSLLHWAVENKDSSNYGALLIAHILKWRPRIANEFLDPATESTALHRAAILENLNAVKALCSENGWYLNANQRDKKNNTALNYAFEMNNKDICRELMQRQDVKEHLSRLHKYRETYVIAANAILVVAVLVATLTYVRCPTVKEAAEARAAGKNNKFRQGDVLVVTRIAFILAMASTILGAFAALPFSFGFFFTQTVDDNYVGKSVKRTRILIVIASYCLILSLAAVVFSFICSQYISPYLDYGDCELACEIVFFLFIAVSALFMSINIARCCKSRRRRAQLPTGWPPLEGV</sequence>
<reference evidence="5" key="1">
    <citation type="submission" date="2020-06" db="EMBL/GenBank/DDBJ databases">
        <title>WGS assembly of Ceratodon purpureus strain R40.</title>
        <authorList>
            <person name="Carey S.B."/>
            <person name="Jenkins J."/>
            <person name="Shu S."/>
            <person name="Lovell J.T."/>
            <person name="Sreedasyam A."/>
            <person name="Maumus F."/>
            <person name="Tiley G.P."/>
            <person name="Fernandez-Pozo N."/>
            <person name="Barry K."/>
            <person name="Chen C."/>
            <person name="Wang M."/>
            <person name="Lipzen A."/>
            <person name="Daum C."/>
            <person name="Saski C.A."/>
            <person name="Payton A.C."/>
            <person name="Mcbreen J.C."/>
            <person name="Conrad R.E."/>
            <person name="Kollar L.M."/>
            <person name="Olsson S."/>
            <person name="Huttunen S."/>
            <person name="Landis J.B."/>
            <person name="Wickett N.J."/>
            <person name="Johnson M.G."/>
            <person name="Rensing S.A."/>
            <person name="Grimwood J."/>
            <person name="Schmutz J."/>
            <person name="Mcdaniel S.F."/>
        </authorList>
    </citation>
    <scope>NUCLEOTIDE SEQUENCE</scope>
    <source>
        <strain evidence="5">R40</strain>
    </source>
</reference>
<keyword evidence="6" id="KW-1185">Reference proteome</keyword>
<dbReference type="SUPFAM" id="SSF48403">
    <property type="entry name" value="Ankyrin repeat"/>
    <property type="match status" value="1"/>
</dbReference>
<organism evidence="5 6">
    <name type="scientific">Ceratodon purpureus</name>
    <name type="common">Fire moss</name>
    <name type="synonym">Dicranum purpureum</name>
    <dbReference type="NCBI Taxonomy" id="3225"/>
    <lineage>
        <taxon>Eukaryota</taxon>
        <taxon>Viridiplantae</taxon>
        <taxon>Streptophyta</taxon>
        <taxon>Embryophyta</taxon>
        <taxon>Bryophyta</taxon>
        <taxon>Bryophytina</taxon>
        <taxon>Bryopsida</taxon>
        <taxon>Dicranidae</taxon>
        <taxon>Pseudoditrichales</taxon>
        <taxon>Ditrichaceae</taxon>
        <taxon>Ceratodon</taxon>
    </lineage>
</organism>
<evidence type="ECO:0000256" key="4">
    <source>
        <dbReference type="SAM" id="Phobius"/>
    </source>
</evidence>
<dbReference type="Pfam" id="PF12796">
    <property type="entry name" value="Ank_2"/>
    <property type="match status" value="3"/>
</dbReference>
<dbReference type="PANTHER" id="PTHR24198">
    <property type="entry name" value="ANKYRIN REPEAT AND PROTEIN KINASE DOMAIN-CONTAINING PROTEIN"/>
    <property type="match status" value="1"/>
</dbReference>
<feature type="repeat" description="ANK" evidence="3">
    <location>
        <begin position="72"/>
        <end position="105"/>
    </location>
</feature>
<keyword evidence="1" id="KW-0677">Repeat</keyword>
<dbReference type="Proteomes" id="UP000822688">
    <property type="component" value="Chromosome 7"/>
</dbReference>
<feature type="repeat" description="ANK" evidence="3">
    <location>
        <begin position="238"/>
        <end position="262"/>
    </location>
</feature>
<dbReference type="SMART" id="SM00248">
    <property type="entry name" value="ANK"/>
    <property type="match status" value="9"/>
</dbReference>
<evidence type="ECO:0000313" key="6">
    <source>
        <dbReference type="Proteomes" id="UP000822688"/>
    </source>
</evidence>
<dbReference type="InterPro" id="IPR002110">
    <property type="entry name" value="Ankyrin_rpt"/>
</dbReference>
<accession>A0A8T0H3E7</accession>
<keyword evidence="4" id="KW-1133">Transmembrane helix</keyword>
<feature type="transmembrane region" description="Helical" evidence="4">
    <location>
        <begin position="505"/>
        <end position="528"/>
    </location>
</feature>
<dbReference type="PROSITE" id="PS50088">
    <property type="entry name" value="ANK_REPEAT"/>
    <property type="match status" value="2"/>
</dbReference>
<keyword evidence="4" id="KW-0812">Transmembrane</keyword>
<keyword evidence="2 3" id="KW-0040">ANK repeat</keyword>
<dbReference type="PANTHER" id="PTHR24198:SF165">
    <property type="entry name" value="ANKYRIN REPEAT-CONTAINING PROTEIN-RELATED"/>
    <property type="match status" value="1"/>
</dbReference>
<protein>
    <recommendedName>
        <fullName evidence="7">PGG domain-containing protein</fullName>
    </recommendedName>
</protein>
<proteinExistence type="predicted"/>
<evidence type="ECO:0000256" key="3">
    <source>
        <dbReference type="PROSITE-ProRule" id="PRU00023"/>
    </source>
</evidence>
<dbReference type="PROSITE" id="PS50297">
    <property type="entry name" value="ANK_REP_REGION"/>
    <property type="match status" value="1"/>
</dbReference>
<feature type="transmembrane region" description="Helical" evidence="4">
    <location>
        <begin position="589"/>
        <end position="607"/>
    </location>
</feature>
<dbReference type="InterPro" id="IPR036770">
    <property type="entry name" value="Ankyrin_rpt-contain_sf"/>
</dbReference>